<evidence type="ECO:0000256" key="4">
    <source>
        <dbReference type="ARBA" id="ARBA00022692"/>
    </source>
</evidence>
<evidence type="ECO:0000256" key="8">
    <source>
        <dbReference type="PROSITE-ProRule" id="PRU00703"/>
    </source>
</evidence>
<keyword evidence="6 9" id="KW-1133">Transmembrane helix</keyword>
<keyword evidence="4 9" id="KW-0812">Transmembrane</keyword>
<dbReference type="PROSITE" id="PS51371">
    <property type="entry name" value="CBS"/>
    <property type="match status" value="1"/>
</dbReference>
<keyword evidence="5 9" id="KW-0460">Magnesium</keyword>
<comment type="caution">
    <text evidence="11">The sequence shown here is derived from an EMBL/GenBank/DDBJ whole genome shotgun (WGS) entry which is preliminary data.</text>
</comment>
<evidence type="ECO:0000256" key="5">
    <source>
        <dbReference type="ARBA" id="ARBA00022842"/>
    </source>
</evidence>
<keyword evidence="12" id="KW-1185">Reference proteome</keyword>
<dbReference type="InterPro" id="IPR038076">
    <property type="entry name" value="MgtE_N_sf"/>
</dbReference>
<dbReference type="PANTHER" id="PTHR43773:SF1">
    <property type="entry name" value="MAGNESIUM TRANSPORTER MGTE"/>
    <property type="match status" value="1"/>
</dbReference>
<feature type="transmembrane region" description="Helical" evidence="9">
    <location>
        <begin position="386"/>
        <end position="408"/>
    </location>
</feature>
<keyword evidence="9" id="KW-1003">Cell membrane</keyword>
<dbReference type="Gene3D" id="1.10.357.20">
    <property type="entry name" value="SLC41 divalent cation transporters, integral membrane domain"/>
    <property type="match status" value="1"/>
</dbReference>
<feature type="domain" description="CBS" evidence="10">
    <location>
        <begin position="200"/>
        <end position="256"/>
    </location>
</feature>
<evidence type="ECO:0000313" key="12">
    <source>
        <dbReference type="Proteomes" id="UP001549162"/>
    </source>
</evidence>
<comment type="caution">
    <text evidence="9">Lacks conserved residue(s) required for the propagation of feature annotation.</text>
</comment>
<dbReference type="InterPro" id="IPR046342">
    <property type="entry name" value="CBS_dom_sf"/>
</dbReference>
<reference evidence="11 12" key="1">
    <citation type="submission" date="2024-06" db="EMBL/GenBank/DDBJ databases">
        <title>Genomic Encyclopedia of Type Strains, Phase IV (KMG-IV): sequencing the most valuable type-strain genomes for metagenomic binning, comparative biology and taxonomic classification.</title>
        <authorList>
            <person name="Goeker M."/>
        </authorList>
    </citation>
    <scope>NUCLEOTIDE SEQUENCE [LARGE SCALE GENOMIC DNA]</scope>
    <source>
        <strain evidence="11 12">DSM 21460</strain>
    </source>
</reference>
<dbReference type="SMART" id="SM00116">
    <property type="entry name" value="CBS"/>
    <property type="match status" value="2"/>
</dbReference>
<feature type="transmembrane region" description="Helical" evidence="9">
    <location>
        <begin position="284"/>
        <end position="301"/>
    </location>
</feature>
<dbReference type="SUPFAM" id="SSF161093">
    <property type="entry name" value="MgtE membrane domain-like"/>
    <property type="match status" value="1"/>
</dbReference>
<sequence length="450" mass="50840">MNIEEMEKYLRKLIDSKDLLTLQEEVSKLNEADLAEILEEFDDRETLLVFRMLPKDLSIDVFSHMTSSQQKKLVASMTDKELDAIIKELYFDDRIDFLEEMPASLVTRIIGNAPAEERKLINQFLQYPEYSAGSIMTIEYVALSPDMTVKKALEYIKEVGMSKETIYTCYVKDKYQKLLGFVSLRELVISDENLIVEDIMLEDVVFAETLDDQEEVADKFVKYGYLALPVVDKEHRLCGIITFDDVMDVIEEEATEDFHRMAAIEPSVSSYIDESPWNLAKHRIPWLLILMISATFTGGIINKYNWIITDFLILTNFIPMITDTGGNTGSQSSTMVIRGLATGDIELDDMFPVIFKEVKIGFIVGSTLAFVNFLRLIFLAQAPLPIAFVVTLTVIVTVILSNLMGAFLPIIVKKLGADPALMAGSVITTIVDSLVLIIYFGLAGLLLYRF</sequence>
<feature type="transmembrane region" description="Helical" evidence="9">
    <location>
        <begin position="360"/>
        <end position="380"/>
    </location>
</feature>
<dbReference type="PANTHER" id="PTHR43773">
    <property type="entry name" value="MAGNESIUM TRANSPORTER MGTE"/>
    <property type="match status" value="1"/>
</dbReference>
<keyword evidence="9" id="KW-0479">Metal-binding</keyword>
<keyword evidence="7 9" id="KW-0472">Membrane</keyword>
<dbReference type="EMBL" id="JBEPMA010000009">
    <property type="protein sequence ID" value="MET3617814.1"/>
    <property type="molecule type" value="Genomic_DNA"/>
</dbReference>
<evidence type="ECO:0000256" key="9">
    <source>
        <dbReference type="RuleBase" id="RU362011"/>
    </source>
</evidence>
<dbReference type="InterPro" id="IPR006668">
    <property type="entry name" value="Mg_transptr_MgtE_intracell_dom"/>
</dbReference>
<feature type="transmembrane region" description="Helical" evidence="9">
    <location>
        <begin position="420"/>
        <end position="448"/>
    </location>
</feature>
<comment type="subcellular location">
    <subcellularLocation>
        <location evidence="9">Cell membrane</location>
        <topology evidence="9">Multi-pass membrane protein</topology>
    </subcellularLocation>
    <subcellularLocation>
        <location evidence="1">Membrane</location>
        <topology evidence="1">Multi-pass membrane protein</topology>
    </subcellularLocation>
</comment>
<evidence type="ECO:0000256" key="2">
    <source>
        <dbReference type="ARBA" id="ARBA00009749"/>
    </source>
</evidence>
<dbReference type="InterPro" id="IPR036739">
    <property type="entry name" value="SLC41_membr_dom_sf"/>
</dbReference>
<dbReference type="Pfam" id="PF01769">
    <property type="entry name" value="MgtE"/>
    <property type="match status" value="1"/>
</dbReference>
<dbReference type="Pfam" id="PF00571">
    <property type="entry name" value="CBS"/>
    <property type="match status" value="2"/>
</dbReference>
<name>A0ABV2JDG9_9FIRM</name>
<comment type="subunit">
    <text evidence="9">Homodimer.</text>
</comment>
<dbReference type="Proteomes" id="UP001549162">
    <property type="component" value="Unassembled WGS sequence"/>
</dbReference>
<dbReference type="RefSeq" id="WP_354368612.1">
    <property type="nucleotide sequence ID" value="NZ_JBEPMA010000009.1"/>
</dbReference>
<proteinExistence type="inferred from homology"/>
<accession>A0ABV2JDG9</accession>
<comment type="similarity">
    <text evidence="2 9">Belongs to the SLC41A transporter family.</text>
</comment>
<comment type="function">
    <text evidence="9">Acts as a magnesium transporter.</text>
</comment>
<keyword evidence="3 9" id="KW-0813">Transport</keyword>
<evidence type="ECO:0000256" key="1">
    <source>
        <dbReference type="ARBA" id="ARBA00004141"/>
    </source>
</evidence>
<organism evidence="11 12">
    <name type="scientific">Peptoniphilus olsenii</name>
    <dbReference type="NCBI Taxonomy" id="411570"/>
    <lineage>
        <taxon>Bacteria</taxon>
        <taxon>Bacillati</taxon>
        <taxon>Bacillota</taxon>
        <taxon>Tissierellia</taxon>
        <taxon>Tissierellales</taxon>
        <taxon>Peptoniphilaceae</taxon>
        <taxon>Peptoniphilus</taxon>
    </lineage>
</organism>
<dbReference type="CDD" id="cd04606">
    <property type="entry name" value="CBS_pair_Mg_transporter"/>
    <property type="match status" value="1"/>
</dbReference>
<protein>
    <recommendedName>
        <fullName evidence="9">Magnesium transporter MgtE</fullName>
    </recommendedName>
</protein>
<dbReference type="Pfam" id="PF03448">
    <property type="entry name" value="MgtE_N"/>
    <property type="match status" value="1"/>
</dbReference>
<dbReference type="NCBIfam" id="TIGR00400">
    <property type="entry name" value="mgtE"/>
    <property type="match status" value="1"/>
</dbReference>
<dbReference type="Gene3D" id="3.10.580.10">
    <property type="entry name" value="CBS-domain"/>
    <property type="match status" value="1"/>
</dbReference>
<evidence type="ECO:0000256" key="3">
    <source>
        <dbReference type="ARBA" id="ARBA00022448"/>
    </source>
</evidence>
<gene>
    <name evidence="11" type="ORF">ABID14_001449</name>
</gene>
<dbReference type="SUPFAM" id="SSF54631">
    <property type="entry name" value="CBS-domain pair"/>
    <property type="match status" value="1"/>
</dbReference>
<dbReference type="InterPro" id="IPR006667">
    <property type="entry name" value="SLC41_membr_dom"/>
</dbReference>
<evidence type="ECO:0000313" key="11">
    <source>
        <dbReference type="EMBL" id="MET3617814.1"/>
    </source>
</evidence>
<dbReference type="InterPro" id="IPR000644">
    <property type="entry name" value="CBS_dom"/>
</dbReference>
<evidence type="ECO:0000256" key="7">
    <source>
        <dbReference type="ARBA" id="ARBA00023136"/>
    </source>
</evidence>
<dbReference type="Gene3D" id="1.25.60.10">
    <property type="entry name" value="MgtE N-terminal domain-like"/>
    <property type="match status" value="1"/>
</dbReference>
<evidence type="ECO:0000256" key="6">
    <source>
        <dbReference type="ARBA" id="ARBA00022989"/>
    </source>
</evidence>
<evidence type="ECO:0000259" key="10">
    <source>
        <dbReference type="PROSITE" id="PS51371"/>
    </source>
</evidence>
<dbReference type="InterPro" id="IPR006669">
    <property type="entry name" value="MgtE_transporter"/>
</dbReference>
<dbReference type="SUPFAM" id="SSF158791">
    <property type="entry name" value="MgtE N-terminal domain-like"/>
    <property type="match status" value="1"/>
</dbReference>
<keyword evidence="8" id="KW-0129">CBS domain</keyword>
<dbReference type="SMART" id="SM00924">
    <property type="entry name" value="MgtE_N"/>
    <property type="match status" value="1"/>
</dbReference>